<sequence>MSFQPVQPVGERLRFKPHLPASAMRGSGEWLTPTRQGNATLSPFQTALRRSTFVESGKSANPFTPRADRALSTAGPHTLGRRNTVRSASLLAPEPVGGVAVEAGAPPAPLPGSASAVVDEYPPLGGVGSWPLGAAPAVLAAGLGAVPDGTDAGSRSPFARPKSPAPRSASPHRNSKQLPSFLLGASLAPKPPSSSALYSPDTARPSLPSATSPLFDISPMPTSAKSPMTAHPASPHFSRRLSGFGSNDMLSGAYRSSVAVAAAGVASSLDDAPPVMALDDLDADGPDGVARGENNDSGVAGGVSAGPFALPHGGAGARGGRPQQSAADDASSEQDYNDVRVRAVVVSDLPPGAESGAVNYFREFGEILAFSAVPAVAGRLALLFSEPWQAQQAIAQADGAGRILLGGRILTRVEWADAQCTSLLFRSVFPTRALPRSAAPPPADSLSFSEALYAQSPRKRPAPHAPAAGQPLLEAAQDSASKRRAGVGSPFRQHRQPAARPGPGAAASTVMASSDGLSGSVLKGGAAARPRNGLVQSALDILFGW</sequence>
<keyword evidence="2" id="KW-1185">Reference proteome</keyword>
<name>A0ACC1K3Q2_9FUNG</name>
<protein>
    <submittedName>
        <fullName evidence="1">Uncharacterized protein</fullName>
    </submittedName>
</protein>
<dbReference type="Proteomes" id="UP001140234">
    <property type="component" value="Unassembled WGS sequence"/>
</dbReference>
<organism evidence="1 2">
    <name type="scientific">Coemansia nantahalensis</name>
    <dbReference type="NCBI Taxonomy" id="2789366"/>
    <lineage>
        <taxon>Eukaryota</taxon>
        <taxon>Fungi</taxon>
        <taxon>Fungi incertae sedis</taxon>
        <taxon>Zoopagomycota</taxon>
        <taxon>Kickxellomycotina</taxon>
        <taxon>Kickxellomycetes</taxon>
        <taxon>Kickxellales</taxon>
        <taxon>Kickxellaceae</taxon>
        <taxon>Coemansia</taxon>
    </lineage>
</organism>
<dbReference type="EMBL" id="JANBUJ010000312">
    <property type="protein sequence ID" value="KAJ2772827.1"/>
    <property type="molecule type" value="Genomic_DNA"/>
</dbReference>
<evidence type="ECO:0000313" key="2">
    <source>
        <dbReference type="Proteomes" id="UP001140234"/>
    </source>
</evidence>
<accession>A0ACC1K3Q2</accession>
<proteinExistence type="predicted"/>
<evidence type="ECO:0000313" key="1">
    <source>
        <dbReference type="EMBL" id="KAJ2772827.1"/>
    </source>
</evidence>
<comment type="caution">
    <text evidence="1">The sequence shown here is derived from an EMBL/GenBank/DDBJ whole genome shotgun (WGS) entry which is preliminary data.</text>
</comment>
<gene>
    <name evidence="1" type="ORF">IWQ57_001592</name>
</gene>
<reference evidence="1" key="1">
    <citation type="submission" date="2022-07" db="EMBL/GenBank/DDBJ databases">
        <title>Phylogenomic reconstructions and comparative analyses of Kickxellomycotina fungi.</title>
        <authorList>
            <person name="Reynolds N.K."/>
            <person name="Stajich J.E."/>
            <person name="Barry K."/>
            <person name="Grigoriev I.V."/>
            <person name="Crous P."/>
            <person name="Smith M.E."/>
        </authorList>
    </citation>
    <scope>NUCLEOTIDE SEQUENCE</scope>
    <source>
        <strain evidence="1">CBS 109366</strain>
    </source>
</reference>